<evidence type="ECO:0000313" key="1">
    <source>
        <dbReference type="EMBL" id="MPC56502.1"/>
    </source>
</evidence>
<proteinExistence type="predicted"/>
<sequence>MYRNQNVIFSLAQFHASGRGGWLNQRRDLPPSLHWEKYGLIRCATLQNWLQSKLGPAFNIAHT</sequence>
<evidence type="ECO:0000313" key="2">
    <source>
        <dbReference type="Proteomes" id="UP000324222"/>
    </source>
</evidence>
<organism evidence="1 2">
    <name type="scientific">Portunus trituberculatus</name>
    <name type="common">Swimming crab</name>
    <name type="synonym">Neptunus trituberculatus</name>
    <dbReference type="NCBI Taxonomy" id="210409"/>
    <lineage>
        <taxon>Eukaryota</taxon>
        <taxon>Metazoa</taxon>
        <taxon>Ecdysozoa</taxon>
        <taxon>Arthropoda</taxon>
        <taxon>Crustacea</taxon>
        <taxon>Multicrustacea</taxon>
        <taxon>Malacostraca</taxon>
        <taxon>Eumalacostraca</taxon>
        <taxon>Eucarida</taxon>
        <taxon>Decapoda</taxon>
        <taxon>Pleocyemata</taxon>
        <taxon>Brachyura</taxon>
        <taxon>Eubrachyura</taxon>
        <taxon>Portunoidea</taxon>
        <taxon>Portunidae</taxon>
        <taxon>Portuninae</taxon>
        <taxon>Portunus</taxon>
    </lineage>
</organism>
<name>A0A5B7GC62_PORTR</name>
<dbReference type="Proteomes" id="UP000324222">
    <property type="component" value="Unassembled WGS sequence"/>
</dbReference>
<gene>
    <name evidence="1" type="ORF">E2C01_050463</name>
</gene>
<comment type="caution">
    <text evidence="1">The sequence shown here is derived from an EMBL/GenBank/DDBJ whole genome shotgun (WGS) entry which is preliminary data.</text>
</comment>
<dbReference type="AlphaFoldDB" id="A0A5B7GC62"/>
<dbReference type="EMBL" id="VSRR010013994">
    <property type="protein sequence ID" value="MPC56502.1"/>
    <property type="molecule type" value="Genomic_DNA"/>
</dbReference>
<reference evidence="1 2" key="1">
    <citation type="submission" date="2019-05" db="EMBL/GenBank/DDBJ databases">
        <title>Another draft genome of Portunus trituberculatus and its Hox gene families provides insights of decapod evolution.</title>
        <authorList>
            <person name="Jeong J.-H."/>
            <person name="Song I."/>
            <person name="Kim S."/>
            <person name="Choi T."/>
            <person name="Kim D."/>
            <person name="Ryu S."/>
            <person name="Kim W."/>
        </authorList>
    </citation>
    <scope>NUCLEOTIDE SEQUENCE [LARGE SCALE GENOMIC DNA]</scope>
    <source>
        <tissue evidence="1">Muscle</tissue>
    </source>
</reference>
<accession>A0A5B7GC62</accession>
<keyword evidence="2" id="KW-1185">Reference proteome</keyword>
<protein>
    <submittedName>
        <fullName evidence="1">Uncharacterized protein</fullName>
    </submittedName>
</protein>